<proteinExistence type="predicted"/>
<gene>
    <name evidence="1" type="ORF">NCTC10343_01592</name>
</gene>
<dbReference type="GeneID" id="93350379"/>
<evidence type="ECO:0000313" key="1">
    <source>
        <dbReference type="EMBL" id="SUA68262.1"/>
    </source>
</evidence>
<dbReference type="EMBL" id="UGSC01000001">
    <property type="protein sequence ID" value="SUA68262.1"/>
    <property type="molecule type" value="Genomic_DNA"/>
</dbReference>
<dbReference type="AlphaFoldDB" id="A0A378XV02"/>
<reference evidence="1 2" key="1">
    <citation type="submission" date="2018-06" db="EMBL/GenBank/DDBJ databases">
        <authorList>
            <consortium name="Pathogen Informatics"/>
            <person name="Doyle S."/>
        </authorList>
    </citation>
    <scope>NUCLEOTIDE SEQUENCE [LARGE SCALE GENOMIC DNA]</scope>
    <source>
        <strain evidence="1 2">NCTC10343</strain>
    </source>
</reference>
<organism evidence="1 2">
    <name type="scientific">Paenibacillus polymyxa</name>
    <name type="common">Bacillus polymyxa</name>
    <dbReference type="NCBI Taxonomy" id="1406"/>
    <lineage>
        <taxon>Bacteria</taxon>
        <taxon>Bacillati</taxon>
        <taxon>Bacillota</taxon>
        <taxon>Bacilli</taxon>
        <taxon>Bacillales</taxon>
        <taxon>Paenibacillaceae</taxon>
        <taxon>Paenibacillus</taxon>
    </lineage>
</organism>
<sequence>MEKHVIYYYYTVGEQFGTVDGESFFVLESYHIAGLTNPRDSKRFNLKLRPFELQQNNLYNLISKSEKLNIQILKVEFDDIDYELEEEFKDALRGRSTSHIYEIAEIIRSENVDISAVTFNFRGRQYRVTKYAVAEIIGDWDEIPSLTLETPLAMVIGFKKFPTERTFGY</sequence>
<evidence type="ECO:0000313" key="2">
    <source>
        <dbReference type="Proteomes" id="UP000254400"/>
    </source>
</evidence>
<name>A0A378XV02_PAEPO</name>
<protein>
    <submittedName>
        <fullName evidence="1">Uncharacterized protein</fullName>
    </submittedName>
</protein>
<dbReference type="Proteomes" id="UP000254400">
    <property type="component" value="Unassembled WGS sequence"/>
</dbReference>
<dbReference type="RefSeq" id="WP_019686691.1">
    <property type="nucleotide sequence ID" value="NZ_CP036496.1"/>
</dbReference>
<accession>A0A378XV02</accession>